<proteinExistence type="predicted"/>
<evidence type="ECO:0000313" key="4">
    <source>
        <dbReference type="EMBL" id="GIE68282.1"/>
    </source>
</evidence>
<feature type="chain" id="PRO_5046652660" description="PKD domain-containing protein" evidence="2">
    <location>
        <begin position="23"/>
        <end position="860"/>
    </location>
</feature>
<organism evidence="4 5">
    <name type="scientific">Actinoplanes palleronii</name>
    <dbReference type="NCBI Taxonomy" id="113570"/>
    <lineage>
        <taxon>Bacteria</taxon>
        <taxon>Bacillati</taxon>
        <taxon>Actinomycetota</taxon>
        <taxon>Actinomycetes</taxon>
        <taxon>Micromonosporales</taxon>
        <taxon>Micromonosporaceae</taxon>
        <taxon>Actinoplanes</taxon>
    </lineage>
</organism>
<dbReference type="Gene3D" id="2.60.40.10">
    <property type="entry name" value="Immunoglobulins"/>
    <property type="match status" value="2"/>
</dbReference>
<dbReference type="InterPro" id="IPR035986">
    <property type="entry name" value="PKD_dom_sf"/>
</dbReference>
<feature type="domain" description="PKD" evidence="3">
    <location>
        <begin position="620"/>
        <end position="691"/>
    </location>
</feature>
<sequence length="860" mass="90947">MIPHVLLAATLAIAGLAPPPAAAPEKVSVGTGTIQPFYSPIEADGDAVPDAVRRSLAPAEEREPTAEDARALAEKLGDKSYSGAGEGTAALAASSARKPPASPDESYLGPCWDSDGGRGEYGRVYNRFHWCQRGRIGGIVKDEDGDEVGRVSVIFRAAAYGRDDGSRDVRVFLRSEPGSAVYEGGWPWDQAELRSALLHIWVDCDDYVSGCTAGGATAGKTMNDWDTDGSWSSWTVASSDTSGTGPYLVSRHLWHFKSSVFSYAMPGVPAQKFAESHTIRCDSATVGFAKSRSKACVFDDVIPHLQYSAVSAKHGEVARHIQCALDTSCTSYPLKAGKQVPGKFVDDRDAPGLHRITDKTPTHPDGVTYYAKNSYQKDQACQQGTPYLTDGLPPALYNPPVQQCDEFPFASTKEGAGVGDWNFSVLGVTAADNRCAGIGLKAYYRDDRILVWQPSIPDASQDEFYVHITDTPDTSPPGECVDEPDEGEVTDLPPTVDAGANVEGDEGSVITLTGSAADAEGTPSTGWTYAPGAGTDPGASCSFTAEGSLSTGITCTDDGLYTVWLTANDGVNGSVSDSATVTVYNVAPSVTPQPTPTARVAAAGITTPTPWQVFRIGTPVKLAADFTDPGLNDTHICATNWDDGTTQTFISYGRKCVREHTYTRPGMFTISTGVTDDDGGIASPSTVMVIVYDPDGGWANVDGSYDSPAGALPAAPTVSAEGWLHLTGHYYPQDKSTPVGAARNWLAPGSPYRYDISGGTLEWLVVTPDGKIAAKTTGTLAGSSERYGIVLYAYESCTGATRAGACQIGPDRVRTVVWPLSKGDYPTGDVLYDSRASAGYDVDVADPLSIRTGNVLIQWP</sequence>
<evidence type="ECO:0000256" key="1">
    <source>
        <dbReference type="SAM" id="MobiDB-lite"/>
    </source>
</evidence>
<dbReference type="InterPro" id="IPR029476">
    <property type="entry name" value="DNase_NucA_NucB"/>
</dbReference>
<evidence type="ECO:0000259" key="3">
    <source>
        <dbReference type="PROSITE" id="PS50093"/>
    </source>
</evidence>
<dbReference type="InterPro" id="IPR013783">
    <property type="entry name" value="Ig-like_fold"/>
</dbReference>
<protein>
    <recommendedName>
        <fullName evidence="3">PKD domain-containing protein</fullName>
    </recommendedName>
</protein>
<keyword evidence="5" id="KW-1185">Reference proteome</keyword>
<dbReference type="PROSITE" id="PS50093">
    <property type="entry name" value="PKD"/>
    <property type="match status" value="1"/>
</dbReference>
<keyword evidence="2" id="KW-0732">Signal</keyword>
<dbReference type="Pfam" id="PF14040">
    <property type="entry name" value="DNase_NucA_NucB"/>
    <property type="match status" value="1"/>
</dbReference>
<feature type="signal peptide" evidence="2">
    <location>
        <begin position="1"/>
        <end position="22"/>
    </location>
</feature>
<dbReference type="EMBL" id="BOMS01000057">
    <property type="protein sequence ID" value="GIE68282.1"/>
    <property type="molecule type" value="Genomic_DNA"/>
</dbReference>
<name>A0ABQ4BCA2_9ACTN</name>
<dbReference type="RefSeq" id="WP_203826632.1">
    <property type="nucleotide sequence ID" value="NZ_BAAATY010000003.1"/>
</dbReference>
<dbReference type="SUPFAM" id="SSF49299">
    <property type="entry name" value="PKD domain"/>
    <property type="match status" value="2"/>
</dbReference>
<reference evidence="4 5" key="1">
    <citation type="submission" date="2021-01" db="EMBL/GenBank/DDBJ databases">
        <title>Whole genome shotgun sequence of Actinoplanes palleronii NBRC 14916.</title>
        <authorList>
            <person name="Komaki H."/>
            <person name="Tamura T."/>
        </authorList>
    </citation>
    <scope>NUCLEOTIDE SEQUENCE [LARGE SCALE GENOMIC DNA]</scope>
    <source>
        <strain evidence="4 5">NBRC 14916</strain>
    </source>
</reference>
<evidence type="ECO:0000313" key="5">
    <source>
        <dbReference type="Proteomes" id="UP000624709"/>
    </source>
</evidence>
<dbReference type="Proteomes" id="UP000624709">
    <property type="component" value="Unassembled WGS sequence"/>
</dbReference>
<comment type="caution">
    <text evidence="4">The sequence shown here is derived from an EMBL/GenBank/DDBJ whole genome shotgun (WGS) entry which is preliminary data.</text>
</comment>
<accession>A0ABQ4BCA2</accession>
<gene>
    <name evidence="4" type="ORF">Apa02nite_043900</name>
</gene>
<evidence type="ECO:0000256" key="2">
    <source>
        <dbReference type="SAM" id="SignalP"/>
    </source>
</evidence>
<feature type="region of interest" description="Disordered" evidence="1">
    <location>
        <begin position="91"/>
        <end position="111"/>
    </location>
</feature>
<dbReference type="InterPro" id="IPR000601">
    <property type="entry name" value="PKD_dom"/>
</dbReference>